<evidence type="ECO:0000313" key="1">
    <source>
        <dbReference type="EMBL" id="VFQ58809.1"/>
    </source>
</evidence>
<protein>
    <submittedName>
        <fullName evidence="1">Uncharacterized protein</fullName>
    </submittedName>
</protein>
<keyword evidence="2" id="KW-1185">Reference proteome</keyword>
<proteinExistence type="predicted"/>
<accession>A0A484K7N4</accession>
<dbReference type="EMBL" id="OOIL02000002">
    <property type="protein sequence ID" value="VFQ58809.1"/>
    <property type="molecule type" value="Genomic_DNA"/>
</dbReference>
<sequence length="77" mass="8908">MLLGYTLNAIINLTLAVPRRLPATRYRHRPLDWGRSGRVRFISFGQHMDSKTRRKEKIIISNQAREAVEDFTKVGPS</sequence>
<name>A0A484K7N4_9ASTE</name>
<dbReference type="Proteomes" id="UP000595140">
    <property type="component" value="Unassembled WGS sequence"/>
</dbReference>
<reference evidence="1 2" key="1">
    <citation type="submission" date="2018-04" db="EMBL/GenBank/DDBJ databases">
        <authorList>
            <person name="Vogel A."/>
        </authorList>
    </citation>
    <scope>NUCLEOTIDE SEQUENCE [LARGE SCALE GENOMIC DNA]</scope>
</reference>
<organism evidence="1 2">
    <name type="scientific">Cuscuta campestris</name>
    <dbReference type="NCBI Taxonomy" id="132261"/>
    <lineage>
        <taxon>Eukaryota</taxon>
        <taxon>Viridiplantae</taxon>
        <taxon>Streptophyta</taxon>
        <taxon>Embryophyta</taxon>
        <taxon>Tracheophyta</taxon>
        <taxon>Spermatophyta</taxon>
        <taxon>Magnoliopsida</taxon>
        <taxon>eudicotyledons</taxon>
        <taxon>Gunneridae</taxon>
        <taxon>Pentapetalae</taxon>
        <taxon>asterids</taxon>
        <taxon>lamiids</taxon>
        <taxon>Solanales</taxon>
        <taxon>Convolvulaceae</taxon>
        <taxon>Cuscuteae</taxon>
        <taxon>Cuscuta</taxon>
        <taxon>Cuscuta subgen. Grammica</taxon>
        <taxon>Cuscuta sect. Cleistogrammica</taxon>
    </lineage>
</organism>
<evidence type="ECO:0000313" key="2">
    <source>
        <dbReference type="Proteomes" id="UP000595140"/>
    </source>
</evidence>
<gene>
    <name evidence="1" type="ORF">CCAM_LOCUS585</name>
</gene>
<dbReference type="AlphaFoldDB" id="A0A484K7N4"/>